<dbReference type="Proteomes" id="UP000241118">
    <property type="component" value="Unassembled WGS sequence"/>
</dbReference>
<feature type="transmembrane region" description="Helical" evidence="1">
    <location>
        <begin position="101"/>
        <end position="127"/>
    </location>
</feature>
<keyword evidence="1" id="KW-0472">Membrane</keyword>
<evidence type="ECO:0000256" key="1">
    <source>
        <dbReference type="SAM" id="Phobius"/>
    </source>
</evidence>
<keyword evidence="1" id="KW-1133">Transmembrane helix</keyword>
<gene>
    <name evidence="2" type="ORF">B0I31_112166</name>
</gene>
<keyword evidence="3" id="KW-1185">Reference proteome</keyword>
<feature type="transmembrane region" description="Helical" evidence="1">
    <location>
        <begin position="147"/>
        <end position="169"/>
    </location>
</feature>
<organism evidence="2 3">
    <name type="scientific">Saccharothrix carnea</name>
    <dbReference type="NCBI Taxonomy" id="1280637"/>
    <lineage>
        <taxon>Bacteria</taxon>
        <taxon>Bacillati</taxon>
        <taxon>Actinomycetota</taxon>
        <taxon>Actinomycetes</taxon>
        <taxon>Pseudonocardiales</taxon>
        <taxon>Pseudonocardiaceae</taxon>
        <taxon>Saccharothrix</taxon>
    </lineage>
</organism>
<evidence type="ECO:0000313" key="2">
    <source>
        <dbReference type="EMBL" id="PSL52697.1"/>
    </source>
</evidence>
<feature type="transmembrane region" description="Helical" evidence="1">
    <location>
        <begin position="7"/>
        <end position="29"/>
    </location>
</feature>
<protein>
    <submittedName>
        <fullName evidence="2">Uncharacterized protein</fullName>
    </submittedName>
</protein>
<evidence type="ECO:0000313" key="3">
    <source>
        <dbReference type="Proteomes" id="UP000241118"/>
    </source>
</evidence>
<reference evidence="2 3" key="1">
    <citation type="submission" date="2018-03" db="EMBL/GenBank/DDBJ databases">
        <title>Genomic Encyclopedia of Type Strains, Phase III (KMG-III): the genomes of soil and plant-associated and newly described type strains.</title>
        <authorList>
            <person name="Whitman W."/>
        </authorList>
    </citation>
    <scope>NUCLEOTIDE SEQUENCE [LARGE SCALE GENOMIC DNA]</scope>
    <source>
        <strain evidence="2 3">CGMCC 4.7097</strain>
    </source>
</reference>
<keyword evidence="1" id="KW-0812">Transmembrane</keyword>
<dbReference type="RefSeq" id="WP_146174000.1">
    <property type="nucleotide sequence ID" value="NZ_PYAX01000012.1"/>
</dbReference>
<sequence length="186" mass="18388">MPGRPSAWPLVVLGAAQAAVIAMVVVGVVDDYRGVRVANAGAGHGAGHGGTPAGPAPIVGEPLPHYAGLVAFAAYAVLFTLPAAVVVARSLVSRRRRADDLVARLVFAFAAGVAGAVAAVATSWVAVRATTGGLDVLPEVAAVGAAGAFRYSVLLALVVAVIGGARWLADHPGPGKPADVPAEPAQ</sequence>
<feature type="transmembrane region" description="Helical" evidence="1">
    <location>
        <begin position="66"/>
        <end position="89"/>
    </location>
</feature>
<dbReference type="EMBL" id="PYAX01000012">
    <property type="protein sequence ID" value="PSL52697.1"/>
    <property type="molecule type" value="Genomic_DNA"/>
</dbReference>
<accession>A0A2P8I2K7</accession>
<name>A0A2P8I2K7_SACCR</name>
<comment type="caution">
    <text evidence="2">The sequence shown here is derived from an EMBL/GenBank/DDBJ whole genome shotgun (WGS) entry which is preliminary data.</text>
</comment>
<dbReference type="AlphaFoldDB" id="A0A2P8I2K7"/>
<proteinExistence type="predicted"/>